<evidence type="ECO:0000313" key="1">
    <source>
        <dbReference type="EMBL" id="KAK0630551.1"/>
    </source>
</evidence>
<comment type="caution">
    <text evidence="1">The sequence shown here is derived from an EMBL/GenBank/DDBJ whole genome shotgun (WGS) entry which is preliminary data.</text>
</comment>
<organism evidence="1 2">
    <name type="scientific">Bombardia bombarda</name>
    <dbReference type="NCBI Taxonomy" id="252184"/>
    <lineage>
        <taxon>Eukaryota</taxon>
        <taxon>Fungi</taxon>
        <taxon>Dikarya</taxon>
        <taxon>Ascomycota</taxon>
        <taxon>Pezizomycotina</taxon>
        <taxon>Sordariomycetes</taxon>
        <taxon>Sordariomycetidae</taxon>
        <taxon>Sordariales</taxon>
        <taxon>Lasiosphaeriaceae</taxon>
        <taxon>Bombardia</taxon>
    </lineage>
</organism>
<proteinExistence type="predicted"/>
<dbReference type="AlphaFoldDB" id="A0AA39XBC9"/>
<gene>
    <name evidence="1" type="ORF">B0T17DRAFT_223531</name>
</gene>
<evidence type="ECO:0000313" key="2">
    <source>
        <dbReference type="Proteomes" id="UP001174934"/>
    </source>
</evidence>
<keyword evidence="2" id="KW-1185">Reference proteome</keyword>
<dbReference type="Proteomes" id="UP001174934">
    <property type="component" value="Unassembled WGS sequence"/>
</dbReference>
<reference evidence="1" key="1">
    <citation type="submission" date="2023-06" db="EMBL/GenBank/DDBJ databases">
        <title>Genome-scale phylogeny and comparative genomics of the fungal order Sordariales.</title>
        <authorList>
            <consortium name="Lawrence Berkeley National Laboratory"/>
            <person name="Hensen N."/>
            <person name="Bonometti L."/>
            <person name="Westerberg I."/>
            <person name="Brannstrom I.O."/>
            <person name="Guillou S."/>
            <person name="Cros-Aarteil S."/>
            <person name="Calhoun S."/>
            <person name="Haridas S."/>
            <person name="Kuo A."/>
            <person name="Mondo S."/>
            <person name="Pangilinan J."/>
            <person name="Riley R."/>
            <person name="LaButti K."/>
            <person name="Andreopoulos B."/>
            <person name="Lipzen A."/>
            <person name="Chen C."/>
            <person name="Yanf M."/>
            <person name="Daum C."/>
            <person name="Ng V."/>
            <person name="Clum A."/>
            <person name="Steindorff A."/>
            <person name="Ohm R."/>
            <person name="Martin F."/>
            <person name="Silar P."/>
            <person name="Natvig D."/>
            <person name="Lalanne C."/>
            <person name="Gautier V."/>
            <person name="Ament-velasquez S.L."/>
            <person name="Kruys A."/>
            <person name="Hutchinson M.I."/>
            <person name="Powell A.J."/>
            <person name="Barry K."/>
            <person name="Miller A.N."/>
            <person name="Grigoriev I.V."/>
            <person name="Debuchy R."/>
            <person name="Gladieux P."/>
            <person name="Thoren M.H."/>
            <person name="Johannesson H."/>
        </authorList>
    </citation>
    <scope>NUCLEOTIDE SEQUENCE</scope>
    <source>
        <strain evidence="1">SMH3391-2</strain>
    </source>
</reference>
<accession>A0AA39XBC9</accession>
<protein>
    <submittedName>
        <fullName evidence="1">Uncharacterized protein</fullName>
    </submittedName>
</protein>
<sequence length="131" mass="14224">MVRIHGNGPPKRIAHRCLWNHRPSTSQILDPLSITPTSSFPCPLWDLVAGEVEASNRRRRLRMSSLAPLVNLPSSFFSCFSCAAVKLWSPATYIHTAAAIPPSSYLNHLPNPGASIWDTITGAAGPTIGRP</sequence>
<name>A0AA39XBC9_9PEZI</name>
<dbReference type="EMBL" id="JAULSR010000002">
    <property type="protein sequence ID" value="KAK0630551.1"/>
    <property type="molecule type" value="Genomic_DNA"/>
</dbReference>